<evidence type="ECO:0000313" key="3">
    <source>
        <dbReference type="EMBL" id="KAH3860388.1"/>
    </source>
</evidence>
<sequence length="189" mass="21130">MPKHQGSKRKERDSSGNSGGVNKHCQQRGPSGDLCTSVSDVLKQVNAVLYASDSDLRKPVDTCEVFVSGGDNVSDIRCRMASDGGQPCINALTETIQLLVQRITSMEKKLDGIQSLEKKVTDFEKEIRTVWVAIEDRAKSTEERVIRLEDRLELADMGTSLISTRVSDLERQRDELHDEVTYFHPVANH</sequence>
<reference evidence="3" key="2">
    <citation type="submission" date="2020-11" db="EMBL/GenBank/DDBJ databases">
        <authorList>
            <person name="McCartney M.A."/>
            <person name="Auch B."/>
            <person name="Kono T."/>
            <person name="Mallez S."/>
            <person name="Becker A."/>
            <person name="Gohl D.M."/>
            <person name="Silverstein K.A.T."/>
            <person name="Koren S."/>
            <person name="Bechman K.B."/>
            <person name="Herman A."/>
            <person name="Abrahante J.E."/>
            <person name="Garbe J."/>
        </authorList>
    </citation>
    <scope>NUCLEOTIDE SEQUENCE</scope>
    <source>
        <strain evidence="3">Duluth1</strain>
        <tissue evidence="3">Whole animal</tissue>
    </source>
</reference>
<name>A0A9D4LML1_DREPO</name>
<evidence type="ECO:0000256" key="2">
    <source>
        <dbReference type="SAM" id="MobiDB-lite"/>
    </source>
</evidence>
<gene>
    <name evidence="3" type="ORF">DPMN_023286</name>
</gene>
<protein>
    <submittedName>
        <fullName evidence="3">Uncharacterized protein</fullName>
    </submittedName>
</protein>
<comment type="caution">
    <text evidence="3">The sequence shown here is derived from an EMBL/GenBank/DDBJ whole genome shotgun (WGS) entry which is preliminary data.</text>
</comment>
<dbReference type="Proteomes" id="UP000828390">
    <property type="component" value="Unassembled WGS sequence"/>
</dbReference>
<evidence type="ECO:0000256" key="1">
    <source>
        <dbReference type="SAM" id="Coils"/>
    </source>
</evidence>
<feature type="coiled-coil region" evidence="1">
    <location>
        <begin position="89"/>
        <end position="126"/>
    </location>
</feature>
<organism evidence="3 4">
    <name type="scientific">Dreissena polymorpha</name>
    <name type="common">Zebra mussel</name>
    <name type="synonym">Mytilus polymorpha</name>
    <dbReference type="NCBI Taxonomy" id="45954"/>
    <lineage>
        <taxon>Eukaryota</taxon>
        <taxon>Metazoa</taxon>
        <taxon>Spiralia</taxon>
        <taxon>Lophotrochozoa</taxon>
        <taxon>Mollusca</taxon>
        <taxon>Bivalvia</taxon>
        <taxon>Autobranchia</taxon>
        <taxon>Heteroconchia</taxon>
        <taxon>Euheterodonta</taxon>
        <taxon>Imparidentia</taxon>
        <taxon>Neoheterodontei</taxon>
        <taxon>Myida</taxon>
        <taxon>Dreissenoidea</taxon>
        <taxon>Dreissenidae</taxon>
        <taxon>Dreissena</taxon>
    </lineage>
</organism>
<feature type="region of interest" description="Disordered" evidence="2">
    <location>
        <begin position="1"/>
        <end position="31"/>
    </location>
</feature>
<reference evidence="3" key="1">
    <citation type="journal article" date="2019" name="bioRxiv">
        <title>The Genome of the Zebra Mussel, Dreissena polymorpha: A Resource for Invasive Species Research.</title>
        <authorList>
            <person name="McCartney M.A."/>
            <person name="Auch B."/>
            <person name="Kono T."/>
            <person name="Mallez S."/>
            <person name="Zhang Y."/>
            <person name="Obille A."/>
            <person name="Becker A."/>
            <person name="Abrahante J.E."/>
            <person name="Garbe J."/>
            <person name="Badalamenti J.P."/>
            <person name="Herman A."/>
            <person name="Mangelson H."/>
            <person name="Liachko I."/>
            <person name="Sullivan S."/>
            <person name="Sone E.D."/>
            <person name="Koren S."/>
            <person name="Silverstein K.A.T."/>
            <person name="Beckman K.B."/>
            <person name="Gohl D.M."/>
        </authorList>
    </citation>
    <scope>NUCLEOTIDE SEQUENCE</scope>
    <source>
        <strain evidence="3">Duluth1</strain>
        <tissue evidence="3">Whole animal</tissue>
    </source>
</reference>
<dbReference type="EMBL" id="JAIWYP010000002">
    <property type="protein sequence ID" value="KAH3860388.1"/>
    <property type="molecule type" value="Genomic_DNA"/>
</dbReference>
<dbReference type="AlphaFoldDB" id="A0A9D4LML1"/>
<evidence type="ECO:0000313" key="4">
    <source>
        <dbReference type="Proteomes" id="UP000828390"/>
    </source>
</evidence>
<accession>A0A9D4LML1</accession>
<proteinExistence type="predicted"/>
<keyword evidence="4" id="KW-1185">Reference proteome</keyword>
<keyword evidence="1" id="KW-0175">Coiled coil</keyword>